<evidence type="ECO:0000256" key="1">
    <source>
        <dbReference type="SAM" id="MobiDB-lite"/>
    </source>
</evidence>
<feature type="region of interest" description="Disordered" evidence="1">
    <location>
        <begin position="32"/>
        <end position="56"/>
    </location>
</feature>
<accession>A0ABV6AD06</accession>
<protein>
    <submittedName>
        <fullName evidence="2">Uncharacterized protein</fullName>
    </submittedName>
</protein>
<dbReference type="Proteomes" id="UP001589692">
    <property type="component" value="Unassembled WGS sequence"/>
</dbReference>
<comment type="caution">
    <text evidence="2">The sequence shown here is derived from an EMBL/GenBank/DDBJ whole genome shotgun (WGS) entry which is preliminary data.</text>
</comment>
<sequence>MARLMKISASKSFAHFRRFEIYLPEIREPLGMHPLKNKGSPEHRMQAGRMAAAKRR</sequence>
<name>A0ABV6AD06_9HYPH</name>
<evidence type="ECO:0000313" key="2">
    <source>
        <dbReference type="EMBL" id="MFB9948511.1"/>
    </source>
</evidence>
<evidence type="ECO:0000313" key="3">
    <source>
        <dbReference type="Proteomes" id="UP001589692"/>
    </source>
</evidence>
<dbReference type="EMBL" id="JBHMAA010000008">
    <property type="protein sequence ID" value="MFB9948511.1"/>
    <property type="molecule type" value="Genomic_DNA"/>
</dbReference>
<reference evidence="2 3" key="1">
    <citation type="submission" date="2024-09" db="EMBL/GenBank/DDBJ databases">
        <authorList>
            <person name="Sun Q."/>
            <person name="Mori K."/>
        </authorList>
    </citation>
    <scope>NUCLEOTIDE SEQUENCE [LARGE SCALE GENOMIC DNA]</scope>
    <source>
        <strain evidence="2 3">TBRC 4938</strain>
    </source>
</reference>
<organism evidence="2 3">
    <name type="scientific">Rhizobium puerariae</name>
    <dbReference type="NCBI Taxonomy" id="1585791"/>
    <lineage>
        <taxon>Bacteria</taxon>
        <taxon>Pseudomonadati</taxon>
        <taxon>Pseudomonadota</taxon>
        <taxon>Alphaproteobacteria</taxon>
        <taxon>Hyphomicrobiales</taxon>
        <taxon>Rhizobiaceae</taxon>
        <taxon>Rhizobium/Agrobacterium group</taxon>
        <taxon>Rhizobium</taxon>
    </lineage>
</organism>
<keyword evidence="3" id="KW-1185">Reference proteome</keyword>
<gene>
    <name evidence="2" type="ORF">ACFFP0_06600</name>
</gene>
<dbReference type="RefSeq" id="WP_377257848.1">
    <property type="nucleotide sequence ID" value="NZ_JBHMAA010000008.1"/>
</dbReference>
<proteinExistence type="predicted"/>